<evidence type="ECO:0000256" key="4">
    <source>
        <dbReference type="ARBA" id="ARBA00022771"/>
    </source>
</evidence>
<dbReference type="SMART" id="SM00239">
    <property type="entry name" value="C2"/>
    <property type="match status" value="2"/>
</dbReference>
<dbReference type="PANTHER" id="PTHR12157:SF18">
    <property type="entry name" value="REGULATING SYNAPTIC MEMBRANE EXOCYTOSIS PROTEIN 1"/>
    <property type="match status" value="1"/>
</dbReference>
<evidence type="ECO:0000259" key="14">
    <source>
        <dbReference type="PROSITE" id="PS50916"/>
    </source>
</evidence>
<evidence type="ECO:0000256" key="6">
    <source>
        <dbReference type="ARBA" id="ARBA00022833"/>
    </source>
</evidence>
<feature type="region of interest" description="Disordered" evidence="10">
    <location>
        <begin position="869"/>
        <end position="1020"/>
    </location>
</feature>
<dbReference type="PROSITE" id="PS50916">
    <property type="entry name" value="RABBD"/>
    <property type="match status" value="1"/>
</dbReference>
<dbReference type="SUPFAM" id="SSF49562">
    <property type="entry name" value="C2 domain (Calcium/lipid-binding domain, CaLB)"/>
    <property type="match status" value="2"/>
</dbReference>
<reference evidence="16" key="1">
    <citation type="submission" date="2025-08" db="UniProtKB">
        <authorList>
            <consortium name="RefSeq"/>
        </authorList>
    </citation>
    <scope>IDENTIFICATION</scope>
    <source>
        <tissue evidence="16">Blood</tissue>
    </source>
</reference>
<dbReference type="GO" id="GO:0006886">
    <property type="term" value="P:intracellular protein transport"/>
    <property type="evidence" value="ECO:0007669"/>
    <property type="project" value="InterPro"/>
</dbReference>
<dbReference type="InterPro" id="IPR039032">
    <property type="entry name" value="Rim-like"/>
</dbReference>
<sequence>MSSAVGPRGPRPPTVPPPMQELPDLSHLTEEERNIIMAVMDRQKEEEEKEEAMLKCVVRDMAKPAVCKTPRNAENQPHQPSPLHQQFESYKEQVRKIGEEARRYQGEHKDDAPTCGICHKTKFADGCGHLCSYCRTKFCARCGGRVSLRSNNEDKVVMWVCNLCRKQQEILTKSGAWFFGSGPQQPSQDGTLSDTATGAGSEVPREKKARLQERSRSQTPLSTAAASSQDTAPPSAQPDRSKGAESSQQAVGPEQKQVSSRSRSEPPRERKKTPGLSEQNGKGAQKSERKRVPKSSVQPGEGALEERERKERRESRRLEKGRSQDYPDVPEKREDRKAVDDEKQRKEEEYQTRYRSDPNLARYPVKPPPEEQQMRMHARVSRARHERRHSDVALPRTEAGAALPESKAGKRAPAAARASPPESPRAYSAERTAEARAPGAKQLTNHSPPAPRHGPVPAEALEPKAQEPLRKQSRLDPSSAVLIRKSKREKVETMLRNDSLSSDQSESVRPSPPKPHRSKRGGKKRQMSVSSSEEEGVSTPEYTSCEDVELESESVSEKGDLDYYWLDPATWHSRETSPISSHPVTWQPSKEGDRLIGRVILNKRTTMPKESGALLGLKVVGGKMTDLGRLGAFITKVKKGSLADVVGHLRAGDEVLEWNGKPLPGATNEEVYNIILESKSEPQVEIIVSRPIGDIPRIPESSHPPLESSSSSFESQKMERPSISVISPTSPGALKDAPQVLPGQLSVKLWYDKVGHQLIVNVLQATDLPTRVDGRPRNPYVKMYFLPDRSDKSKRRTKTVKKVLEPKWNQTFVYSHVHRRDFRERMLEITVWDQPRVQEEESEFLGEILIELETALLDDEPHWYKLQTHDESSLPLPQPSPFMPRRHIHGESSSKKLQRSQRISDSDISDYEVDDGIGVVPPVGYRSSARESKSTTLTVPEQQRTTHHRSRSVSPHRGDDQGRPRSRLPNVPLQRSLDEIHPTRRSRSPTRHHDASRSPVDHRSRDVDSQYLSEQDSELLMLPRAKRGRSAECLHTTSELQPSLDRARSASTNCLRPDTSLHSPERERGRWSPSLDRRRPPSPRIQIQHASPENDRHSRKSERSSIQKQTRKGTASDAERVLPPCLSRRGYAALRATDQPVLRGKHPARSRSSEHSSVRTLCSTHHLAPGGSAPPSPLLTRMHRQASPTHLPPADTSFSNRRGRQLPQVPVRSGSIEQEQEKYNSSTKASLVVEERTRQMKMKVHRFKQTTGSGSSQELDREQYSKYNIHKDQYRSCDNVSAKSSDSDVSDVSAISRTSSASRLSSTSFMSEQSEHPRGRISSFTPKMQGRRMGTSGRAITKSTSVSGEMYTLEHNDGSQSDTAVGTVGAGGKKRRSSLSAKVVAIVSRRSRSTSQLSQTESGHKKLKSTIQRSTETGMAAEMRKMVRQPSRESTDGSINSYSSEGNLIFPGVRLGADSQFSDFLDGLGPAQLVGRQTLATPAMGDIQIGMEDKKGQLEVEVIRARSLTQKPGSKSTPAPYVKVYLLENGACIAKKKTRIARKTLDPLYQQSLVFDESPQGKVLQVIVWGDYGRMDHKCFMGVAQILLEELDLSSMVIGWYKLFPPSSLVDPTLTPLTRRASQSSLESSTGPPCIRS</sequence>
<feature type="compositionally biased region" description="Low complexity" evidence="10">
    <location>
        <begin position="411"/>
        <end position="430"/>
    </location>
</feature>
<protein>
    <submittedName>
        <fullName evidence="16">Regulating synaptic membrane exocytosis protein 1 isoform X3</fullName>
    </submittedName>
</protein>
<feature type="compositionally biased region" description="Polar residues" evidence="10">
    <location>
        <begin position="496"/>
        <end position="508"/>
    </location>
</feature>
<gene>
    <name evidence="16" type="primary">RIMS1</name>
</gene>
<evidence type="ECO:0000256" key="8">
    <source>
        <dbReference type="ARBA" id="ARBA00034103"/>
    </source>
</evidence>
<dbReference type="FunFam" id="2.60.40.150:FF:000003">
    <property type="entry name" value="Regulating synaptic membrane exocytosis protein 2"/>
    <property type="match status" value="1"/>
</dbReference>
<keyword evidence="6" id="KW-0862">Zinc</keyword>
<evidence type="ECO:0000313" key="16">
    <source>
        <dbReference type="RefSeq" id="XP_027457593.1"/>
    </source>
</evidence>
<feature type="compositionally biased region" description="Basic and acidic residues" evidence="10">
    <location>
        <begin position="461"/>
        <end position="474"/>
    </location>
</feature>
<feature type="region of interest" description="Disordered" evidence="10">
    <location>
        <begin position="181"/>
        <end position="554"/>
    </location>
</feature>
<evidence type="ECO:0000259" key="12">
    <source>
        <dbReference type="PROSITE" id="PS50106"/>
    </source>
</evidence>
<keyword evidence="5" id="KW-0221">Differentiation</keyword>
<feature type="compositionally biased region" description="Basic and acidic residues" evidence="10">
    <location>
        <begin position="1092"/>
        <end position="1105"/>
    </location>
</feature>
<evidence type="ECO:0000256" key="5">
    <source>
        <dbReference type="ARBA" id="ARBA00022782"/>
    </source>
</evidence>
<keyword evidence="2" id="KW-0479">Metal-binding</keyword>
<dbReference type="InterPro" id="IPR054386">
    <property type="entry name" value="RIM_Znf"/>
</dbReference>
<dbReference type="Pfam" id="PF22601">
    <property type="entry name" value="RIM2a_ZnF"/>
    <property type="match status" value="1"/>
</dbReference>
<feature type="compositionally biased region" description="Pro residues" evidence="10">
    <location>
        <begin position="9"/>
        <end position="20"/>
    </location>
</feature>
<feature type="domain" description="PDZ" evidence="12">
    <location>
        <begin position="604"/>
        <end position="690"/>
    </location>
</feature>
<dbReference type="PANTHER" id="PTHR12157">
    <property type="entry name" value="REGULATING SYNAPTIC MEMBRANE EXOCYTOSIS PROTEIN"/>
    <property type="match status" value="1"/>
</dbReference>
<dbReference type="GO" id="GO:2000300">
    <property type="term" value="P:regulation of synaptic vesicle exocytosis"/>
    <property type="evidence" value="ECO:0007669"/>
    <property type="project" value="TreeGrafter"/>
</dbReference>
<organism evidence="15 16">
    <name type="scientific">Zalophus californianus</name>
    <name type="common">California sealion</name>
    <dbReference type="NCBI Taxonomy" id="9704"/>
    <lineage>
        <taxon>Eukaryota</taxon>
        <taxon>Metazoa</taxon>
        <taxon>Chordata</taxon>
        <taxon>Craniata</taxon>
        <taxon>Vertebrata</taxon>
        <taxon>Euteleostomi</taxon>
        <taxon>Mammalia</taxon>
        <taxon>Eutheria</taxon>
        <taxon>Laurasiatheria</taxon>
        <taxon>Carnivora</taxon>
        <taxon>Caniformia</taxon>
        <taxon>Pinnipedia</taxon>
        <taxon>Otariidae</taxon>
        <taxon>Zalophus</taxon>
    </lineage>
</organism>
<dbReference type="SMART" id="SM00228">
    <property type="entry name" value="PDZ"/>
    <property type="match status" value="1"/>
</dbReference>
<feature type="compositionally biased region" description="Basic and acidic residues" evidence="10">
    <location>
        <begin position="1063"/>
        <end position="1079"/>
    </location>
</feature>
<evidence type="ECO:0000256" key="9">
    <source>
        <dbReference type="PROSITE-ProRule" id="PRU00091"/>
    </source>
</evidence>
<dbReference type="GO" id="GO:0030154">
    <property type="term" value="P:cell differentiation"/>
    <property type="evidence" value="ECO:0007669"/>
    <property type="project" value="UniProtKB-KW"/>
</dbReference>
<dbReference type="GO" id="GO:0044325">
    <property type="term" value="F:transmembrane transporter binding"/>
    <property type="evidence" value="ECO:0007669"/>
    <property type="project" value="TreeGrafter"/>
</dbReference>
<feature type="compositionally biased region" description="Polar residues" evidence="10">
    <location>
        <begin position="182"/>
        <end position="198"/>
    </location>
</feature>
<dbReference type="SUPFAM" id="SSF57903">
    <property type="entry name" value="FYVE/PHD zinc finger"/>
    <property type="match status" value="1"/>
</dbReference>
<dbReference type="GO" id="GO:0031267">
    <property type="term" value="F:small GTPase binding"/>
    <property type="evidence" value="ECO:0007669"/>
    <property type="project" value="InterPro"/>
</dbReference>
<feature type="region of interest" description="Disordered" evidence="10">
    <location>
        <begin position="1353"/>
        <end position="1373"/>
    </location>
</feature>
<dbReference type="Gene3D" id="3.30.40.10">
    <property type="entry name" value="Zinc/RING finger domain, C3HC4 (zinc finger)"/>
    <property type="match status" value="1"/>
</dbReference>
<dbReference type="GO" id="GO:0042734">
    <property type="term" value="C:presynaptic membrane"/>
    <property type="evidence" value="ECO:0007669"/>
    <property type="project" value="TreeGrafter"/>
</dbReference>
<dbReference type="InterPro" id="IPR017455">
    <property type="entry name" value="Znf_FYVE-rel"/>
</dbReference>
<evidence type="ECO:0000259" key="11">
    <source>
        <dbReference type="PROSITE" id="PS50004"/>
    </source>
</evidence>
<feature type="domain" description="FYVE-type" evidence="13">
    <location>
        <begin position="109"/>
        <end position="169"/>
    </location>
</feature>
<dbReference type="GO" id="GO:0048167">
    <property type="term" value="P:regulation of synaptic plasticity"/>
    <property type="evidence" value="ECO:0007669"/>
    <property type="project" value="TreeGrafter"/>
</dbReference>
<dbReference type="CDD" id="cd04028">
    <property type="entry name" value="C2B_RIM1alpha"/>
    <property type="match status" value="1"/>
</dbReference>
<feature type="compositionally biased region" description="Acidic residues" evidence="10">
    <location>
        <begin position="544"/>
        <end position="554"/>
    </location>
</feature>
<proteinExistence type="predicted"/>
<keyword evidence="4 9" id="KW-0863">Zinc-finger</keyword>
<feature type="domain" description="RabBD" evidence="14">
    <location>
        <begin position="22"/>
        <end position="181"/>
    </location>
</feature>
<dbReference type="PROSITE" id="PS50178">
    <property type="entry name" value="ZF_FYVE"/>
    <property type="match status" value="1"/>
</dbReference>
<dbReference type="Proteomes" id="UP000515165">
    <property type="component" value="Chromosome 7"/>
</dbReference>
<feature type="region of interest" description="Disordered" evidence="10">
    <location>
        <begin position="1033"/>
        <end position="1160"/>
    </location>
</feature>
<feature type="region of interest" description="Disordered" evidence="10">
    <location>
        <begin position="1277"/>
        <end position="1337"/>
    </location>
</feature>
<dbReference type="InterPro" id="IPR036034">
    <property type="entry name" value="PDZ_sf"/>
</dbReference>
<evidence type="ECO:0000256" key="2">
    <source>
        <dbReference type="ARBA" id="ARBA00022723"/>
    </source>
</evidence>
<feature type="compositionally biased region" description="Basic residues" evidence="10">
    <location>
        <begin position="514"/>
        <end position="526"/>
    </location>
</feature>
<dbReference type="FunFam" id="2.30.42.10:FF:000003">
    <property type="entry name" value="Regulating synaptic membrane exocytosis protein 1, putative"/>
    <property type="match status" value="1"/>
</dbReference>
<dbReference type="InterPro" id="IPR011011">
    <property type="entry name" value="Znf_FYVE_PHD"/>
</dbReference>
<comment type="subcellular location">
    <subcellularLocation>
        <location evidence="8">Synapse</location>
    </subcellularLocation>
</comment>
<feature type="compositionally biased region" description="Basic and acidic residues" evidence="10">
    <location>
        <begin position="203"/>
        <end position="216"/>
    </location>
</feature>
<dbReference type="InterPro" id="IPR013083">
    <property type="entry name" value="Znf_RING/FYVE/PHD"/>
</dbReference>
<feature type="domain" description="C2" evidence="11">
    <location>
        <begin position="1483"/>
        <end position="1601"/>
    </location>
</feature>
<keyword evidence="7" id="KW-0770">Synapse</keyword>
<dbReference type="InterPro" id="IPR010911">
    <property type="entry name" value="Rab_BD"/>
</dbReference>
<evidence type="ECO:0000313" key="15">
    <source>
        <dbReference type="Proteomes" id="UP000515165"/>
    </source>
</evidence>
<keyword evidence="3" id="KW-0677">Repeat</keyword>
<feature type="region of interest" description="Disordered" evidence="10">
    <location>
        <begin position="1"/>
        <end position="26"/>
    </location>
</feature>
<dbReference type="Pfam" id="PF00168">
    <property type="entry name" value="C2"/>
    <property type="match status" value="2"/>
</dbReference>
<dbReference type="GO" id="GO:0042391">
    <property type="term" value="P:regulation of membrane potential"/>
    <property type="evidence" value="ECO:0007669"/>
    <property type="project" value="TreeGrafter"/>
</dbReference>
<dbReference type="InterPro" id="IPR001478">
    <property type="entry name" value="PDZ"/>
</dbReference>
<evidence type="ECO:0000256" key="1">
    <source>
        <dbReference type="ARBA" id="ARBA00022553"/>
    </source>
</evidence>
<dbReference type="Pfam" id="PF00595">
    <property type="entry name" value="PDZ"/>
    <property type="match status" value="1"/>
</dbReference>
<keyword evidence="15" id="KW-1185">Reference proteome</keyword>
<dbReference type="InterPro" id="IPR000008">
    <property type="entry name" value="C2_dom"/>
</dbReference>
<dbReference type="CDD" id="cd06714">
    <property type="entry name" value="PDZ_RIM-like"/>
    <property type="match status" value="1"/>
</dbReference>
<feature type="compositionally biased region" description="Low complexity" evidence="10">
    <location>
        <begin position="1290"/>
        <end position="1311"/>
    </location>
</feature>
<evidence type="ECO:0000259" key="13">
    <source>
        <dbReference type="PROSITE" id="PS50178"/>
    </source>
</evidence>
<dbReference type="GO" id="GO:0050806">
    <property type="term" value="P:positive regulation of synaptic transmission"/>
    <property type="evidence" value="ECO:0007669"/>
    <property type="project" value="TreeGrafter"/>
</dbReference>
<dbReference type="PROSITE" id="PS50106">
    <property type="entry name" value="PDZ"/>
    <property type="match status" value="1"/>
</dbReference>
<dbReference type="CTD" id="22999"/>
<feature type="compositionally biased region" description="Low complexity" evidence="10">
    <location>
        <begin position="699"/>
        <end position="715"/>
    </location>
</feature>
<dbReference type="Gene3D" id="2.30.42.10">
    <property type="match status" value="1"/>
</dbReference>
<feature type="region of interest" description="Disordered" evidence="10">
    <location>
        <begin position="1185"/>
        <end position="1229"/>
    </location>
</feature>
<evidence type="ECO:0000256" key="3">
    <source>
        <dbReference type="ARBA" id="ARBA00022737"/>
    </source>
</evidence>
<dbReference type="GO" id="GO:0008270">
    <property type="term" value="F:zinc ion binding"/>
    <property type="evidence" value="ECO:0007669"/>
    <property type="project" value="UniProtKB-KW"/>
</dbReference>
<feature type="compositionally biased region" description="Polar residues" evidence="10">
    <location>
        <begin position="934"/>
        <end position="943"/>
    </location>
</feature>
<dbReference type="CDD" id="cd04031">
    <property type="entry name" value="C2A_RIM1alpha"/>
    <property type="match status" value="1"/>
</dbReference>
<feature type="compositionally biased region" description="Basic residues" evidence="10">
    <location>
        <begin position="376"/>
        <end position="387"/>
    </location>
</feature>
<dbReference type="GO" id="GO:0048791">
    <property type="term" value="P:calcium ion-regulated exocytosis of neurotransmitter"/>
    <property type="evidence" value="ECO:0007669"/>
    <property type="project" value="TreeGrafter"/>
</dbReference>
<accession>A0A6J2DTX6</accession>
<evidence type="ECO:0000256" key="7">
    <source>
        <dbReference type="ARBA" id="ARBA00023018"/>
    </source>
</evidence>
<keyword evidence="1" id="KW-0597">Phosphoprotein</keyword>
<dbReference type="FunFam" id="3.30.40.10:FF:000546">
    <property type="entry name" value="Regulating synaptic membrane exocytosis 1"/>
    <property type="match status" value="1"/>
</dbReference>
<dbReference type="Gene3D" id="2.60.40.150">
    <property type="entry name" value="C2 domain"/>
    <property type="match status" value="2"/>
</dbReference>
<dbReference type="GeneID" id="113926635"/>
<feature type="region of interest" description="Disordered" evidence="10">
    <location>
        <begin position="697"/>
        <end position="731"/>
    </location>
</feature>
<dbReference type="InterPro" id="IPR035892">
    <property type="entry name" value="C2_domain_sf"/>
</dbReference>
<dbReference type="RefSeq" id="XP_027457593.1">
    <property type="nucleotide sequence ID" value="XM_027601792.1"/>
</dbReference>
<dbReference type="SUPFAM" id="SSF50156">
    <property type="entry name" value="PDZ domain-like"/>
    <property type="match status" value="1"/>
</dbReference>
<feature type="region of interest" description="Disordered" evidence="10">
    <location>
        <begin position="1390"/>
        <end position="1419"/>
    </location>
</feature>
<dbReference type="FunFam" id="2.60.40.150:FF:000001">
    <property type="entry name" value="Regulating synaptic membrane exocytosis 3, isoform CRA_a"/>
    <property type="match status" value="1"/>
</dbReference>
<dbReference type="GO" id="GO:0048788">
    <property type="term" value="C:cytoskeleton of presynaptic active zone"/>
    <property type="evidence" value="ECO:0007669"/>
    <property type="project" value="TreeGrafter"/>
</dbReference>
<evidence type="ECO:0000256" key="10">
    <source>
        <dbReference type="SAM" id="MobiDB-lite"/>
    </source>
</evidence>
<name>A0A6J2DTX6_ZALCA</name>
<dbReference type="PROSITE" id="PS50004">
    <property type="entry name" value="C2"/>
    <property type="match status" value="2"/>
</dbReference>
<feature type="domain" description="C2" evidence="11">
    <location>
        <begin position="741"/>
        <end position="864"/>
    </location>
</feature>
<feature type="compositionally biased region" description="Polar residues" evidence="10">
    <location>
        <begin position="217"/>
        <end position="234"/>
    </location>
</feature>
<feature type="compositionally biased region" description="Basic and acidic residues" evidence="10">
    <location>
        <begin position="991"/>
        <end position="1008"/>
    </location>
</feature>
<feature type="compositionally biased region" description="Basic and acidic residues" evidence="10">
    <location>
        <begin position="304"/>
        <end position="356"/>
    </location>
</feature>